<name>A0A8J2ZWX6_9BACL</name>
<comment type="caution">
    <text evidence="1">The sequence shown here is derived from an EMBL/GenBank/DDBJ whole genome shotgun (WGS) entry which is preliminary data.</text>
</comment>
<sequence>MRKYEVRELYKQVKRKRFQEQRKPHSLFETEKKNGGCQSCGKVTWKPY</sequence>
<dbReference type="RefSeq" id="WP_188497795.1">
    <property type="nucleotide sequence ID" value="NZ_BMFV01000019.1"/>
</dbReference>
<gene>
    <name evidence="1" type="ORF">GCM10007096_25910</name>
</gene>
<organism evidence="1 2">
    <name type="scientific">Pullulanibacillus pueri</name>
    <dbReference type="NCBI Taxonomy" id="1437324"/>
    <lineage>
        <taxon>Bacteria</taxon>
        <taxon>Bacillati</taxon>
        <taxon>Bacillota</taxon>
        <taxon>Bacilli</taxon>
        <taxon>Bacillales</taxon>
        <taxon>Sporolactobacillaceae</taxon>
        <taxon>Pullulanibacillus</taxon>
    </lineage>
</organism>
<proteinExistence type="predicted"/>
<keyword evidence="2" id="KW-1185">Reference proteome</keyword>
<evidence type="ECO:0000313" key="2">
    <source>
        <dbReference type="Proteomes" id="UP000656813"/>
    </source>
</evidence>
<evidence type="ECO:0000313" key="1">
    <source>
        <dbReference type="EMBL" id="GGH83953.1"/>
    </source>
</evidence>
<reference evidence="1" key="1">
    <citation type="journal article" date="2014" name="Int. J. Syst. Evol. Microbiol.">
        <title>Complete genome sequence of Corynebacterium casei LMG S-19264T (=DSM 44701T), isolated from a smear-ripened cheese.</title>
        <authorList>
            <consortium name="US DOE Joint Genome Institute (JGI-PGF)"/>
            <person name="Walter F."/>
            <person name="Albersmeier A."/>
            <person name="Kalinowski J."/>
            <person name="Ruckert C."/>
        </authorList>
    </citation>
    <scope>NUCLEOTIDE SEQUENCE</scope>
    <source>
        <strain evidence="1">CGMCC 1.12777</strain>
    </source>
</reference>
<protein>
    <submittedName>
        <fullName evidence="1">Uncharacterized protein</fullName>
    </submittedName>
</protein>
<reference evidence="1" key="2">
    <citation type="submission" date="2020-09" db="EMBL/GenBank/DDBJ databases">
        <authorList>
            <person name="Sun Q."/>
            <person name="Zhou Y."/>
        </authorList>
    </citation>
    <scope>NUCLEOTIDE SEQUENCE</scope>
    <source>
        <strain evidence="1">CGMCC 1.12777</strain>
    </source>
</reference>
<dbReference type="Proteomes" id="UP000656813">
    <property type="component" value="Unassembled WGS sequence"/>
</dbReference>
<dbReference type="EMBL" id="BMFV01000019">
    <property type="protein sequence ID" value="GGH83953.1"/>
    <property type="molecule type" value="Genomic_DNA"/>
</dbReference>
<accession>A0A8J2ZWX6</accession>
<dbReference type="AlphaFoldDB" id="A0A8J2ZWX6"/>